<proteinExistence type="predicted"/>
<reference evidence="2" key="1">
    <citation type="submission" date="2022-11" db="EMBL/GenBank/DDBJ databases">
        <authorList>
            <person name="Petersen C."/>
        </authorList>
    </citation>
    <scope>NUCLEOTIDE SEQUENCE</scope>
    <source>
        <strain evidence="2">IBT 30069</strain>
    </source>
</reference>
<evidence type="ECO:0000313" key="2">
    <source>
        <dbReference type="EMBL" id="KAJ5096701.1"/>
    </source>
</evidence>
<protein>
    <submittedName>
        <fullName evidence="2">Uncharacterized protein</fullName>
    </submittedName>
</protein>
<name>A0A9W9FAR5_9EURO</name>
<evidence type="ECO:0000256" key="1">
    <source>
        <dbReference type="SAM" id="Phobius"/>
    </source>
</evidence>
<gene>
    <name evidence="2" type="ORF">N7456_007422</name>
</gene>
<accession>A0A9W9FAR5</accession>
<keyword evidence="1" id="KW-0472">Membrane</keyword>
<keyword evidence="3" id="KW-1185">Reference proteome</keyword>
<comment type="caution">
    <text evidence="2">The sequence shown here is derived from an EMBL/GenBank/DDBJ whole genome shotgun (WGS) entry which is preliminary data.</text>
</comment>
<sequence length="115" mass="12937">MSRPKSRMAIISTRRAITFPINLFQFPLVAATLFQLGWDGWSRGGGMMMKGERQDGSDVLIYSKPWDRIDSRLSLDRATVTRGKALFTHAMKALEFLHQIPIALLLAAGFDQKVV</sequence>
<dbReference type="Proteomes" id="UP001149165">
    <property type="component" value="Unassembled WGS sequence"/>
</dbReference>
<reference evidence="2" key="2">
    <citation type="journal article" date="2023" name="IMA Fungus">
        <title>Comparative genomic study of the Penicillium genus elucidates a diverse pangenome and 15 lateral gene transfer events.</title>
        <authorList>
            <person name="Petersen C."/>
            <person name="Sorensen T."/>
            <person name="Nielsen M.R."/>
            <person name="Sondergaard T.E."/>
            <person name="Sorensen J.L."/>
            <person name="Fitzpatrick D.A."/>
            <person name="Frisvad J.C."/>
            <person name="Nielsen K.L."/>
        </authorList>
    </citation>
    <scope>NUCLEOTIDE SEQUENCE</scope>
    <source>
        <strain evidence="2">IBT 30069</strain>
    </source>
</reference>
<evidence type="ECO:0000313" key="3">
    <source>
        <dbReference type="Proteomes" id="UP001149165"/>
    </source>
</evidence>
<dbReference type="EMBL" id="JAPQKH010000005">
    <property type="protein sequence ID" value="KAJ5096701.1"/>
    <property type="molecule type" value="Genomic_DNA"/>
</dbReference>
<keyword evidence="1" id="KW-1133">Transmembrane helix</keyword>
<keyword evidence="1" id="KW-0812">Transmembrane</keyword>
<feature type="transmembrane region" description="Helical" evidence="1">
    <location>
        <begin position="21"/>
        <end position="38"/>
    </location>
</feature>
<organism evidence="2 3">
    <name type="scientific">Penicillium angulare</name>
    <dbReference type="NCBI Taxonomy" id="116970"/>
    <lineage>
        <taxon>Eukaryota</taxon>
        <taxon>Fungi</taxon>
        <taxon>Dikarya</taxon>
        <taxon>Ascomycota</taxon>
        <taxon>Pezizomycotina</taxon>
        <taxon>Eurotiomycetes</taxon>
        <taxon>Eurotiomycetidae</taxon>
        <taxon>Eurotiales</taxon>
        <taxon>Aspergillaceae</taxon>
        <taxon>Penicillium</taxon>
    </lineage>
</organism>
<dbReference type="AlphaFoldDB" id="A0A9W9FAR5"/>